<comment type="caution">
    <text evidence="1">The sequence shown here is derived from an EMBL/GenBank/DDBJ whole genome shotgun (WGS) entry which is preliminary data.</text>
</comment>
<accession>A0A2P5ETJ3</accession>
<reference evidence="2" key="1">
    <citation type="submission" date="2016-06" db="EMBL/GenBank/DDBJ databases">
        <title>Parallel loss of symbiosis genes in relatives of nitrogen-fixing non-legume Parasponia.</title>
        <authorList>
            <person name="Van Velzen R."/>
            <person name="Holmer R."/>
            <person name="Bu F."/>
            <person name="Rutten L."/>
            <person name="Van Zeijl A."/>
            <person name="Liu W."/>
            <person name="Santuari L."/>
            <person name="Cao Q."/>
            <person name="Sharma T."/>
            <person name="Shen D."/>
            <person name="Roswanjaya Y."/>
            <person name="Wardhani T."/>
            <person name="Kalhor M.S."/>
            <person name="Jansen J."/>
            <person name="Van den Hoogen J."/>
            <person name="Gungor B."/>
            <person name="Hartog M."/>
            <person name="Hontelez J."/>
            <person name="Verver J."/>
            <person name="Yang W.-C."/>
            <person name="Schijlen E."/>
            <person name="Repin R."/>
            <person name="Schilthuizen M."/>
            <person name="Schranz E."/>
            <person name="Heidstra R."/>
            <person name="Miyata K."/>
            <person name="Fedorova E."/>
            <person name="Kohlen W."/>
            <person name="Bisseling T."/>
            <person name="Smit S."/>
            <person name="Geurts R."/>
        </authorList>
    </citation>
    <scope>NUCLEOTIDE SEQUENCE [LARGE SCALE GENOMIC DNA]</scope>
    <source>
        <strain evidence="2">cv. RG33-2</strain>
    </source>
</reference>
<proteinExistence type="predicted"/>
<name>A0A2P5ETJ3_TREOI</name>
<protein>
    <submittedName>
        <fullName evidence="1">Uncharacterized protein</fullName>
    </submittedName>
</protein>
<organism evidence="1 2">
    <name type="scientific">Trema orientale</name>
    <name type="common">Charcoal tree</name>
    <name type="synonym">Celtis orientalis</name>
    <dbReference type="NCBI Taxonomy" id="63057"/>
    <lineage>
        <taxon>Eukaryota</taxon>
        <taxon>Viridiplantae</taxon>
        <taxon>Streptophyta</taxon>
        <taxon>Embryophyta</taxon>
        <taxon>Tracheophyta</taxon>
        <taxon>Spermatophyta</taxon>
        <taxon>Magnoliopsida</taxon>
        <taxon>eudicotyledons</taxon>
        <taxon>Gunneridae</taxon>
        <taxon>Pentapetalae</taxon>
        <taxon>rosids</taxon>
        <taxon>fabids</taxon>
        <taxon>Rosales</taxon>
        <taxon>Cannabaceae</taxon>
        <taxon>Trema</taxon>
    </lineage>
</organism>
<gene>
    <name evidence="1" type="ORF">TorRG33x02_153840</name>
</gene>
<sequence length="185" mass="20654">MNLPPLLETTSLSSSARPSDWPLASPLVMGIEHSWSRQSPYPNKAASISESSFSLPTKHLFLEKGSSSNPSVSARATLFRPSFPRIIDAALDIQFLQLLPLASSLNSWHFMRPSMASLRSLSMESWLRRLIISAGPVSKKSGIKFFFCAKNLISSMLRWLRKLEPVTTTTPYVTEQITRSAISWL</sequence>
<dbReference type="AlphaFoldDB" id="A0A2P5ETJ3"/>
<dbReference type="EMBL" id="JXTC01000101">
    <property type="protein sequence ID" value="PON88869.1"/>
    <property type="molecule type" value="Genomic_DNA"/>
</dbReference>
<evidence type="ECO:0000313" key="1">
    <source>
        <dbReference type="EMBL" id="PON88869.1"/>
    </source>
</evidence>
<dbReference type="InParanoid" id="A0A2P5ETJ3"/>
<evidence type="ECO:0000313" key="2">
    <source>
        <dbReference type="Proteomes" id="UP000237000"/>
    </source>
</evidence>
<dbReference type="Proteomes" id="UP000237000">
    <property type="component" value="Unassembled WGS sequence"/>
</dbReference>
<dbReference type="OrthoDB" id="10296978at2759"/>
<keyword evidence="2" id="KW-1185">Reference proteome</keyword>